<protein>
    <submittedName>
        <fullName evidence="1">Uncharacterized protein</fullName>
    </submittedName>
</protein>
<comment type="caution">
    <text evidence="1">The sequence shown here is derived from an EMBL/GenBank/DDBJ whole genome shotgun (WGS) entry which is preliminary data.</text>
</comment>
<organism evidence="1 2">
    <name type="scientific">Phytophthora megakarya</name>
    <dbReference type="NCBI Taxonomy" id="4795"/>
    <lineage>
        <taxon>Eukaryota</taxon>
        <taxon>Sar</taxon>
        <taxon>Stramenopiles</taxon>
        <taxon>Oomycota</taxon>
        <taxon>Peronosporomycetes</taxon>
        <taxon>Peronosporales</taxon>
        <taxon>Peronosporaceae</taxon>
        <taxon>Phytophthora</taxon>
    </lineage>
</organism>
<reference evidence="2" key="1">
    <citation type="submission" date="2017-03" db="EMBL/GenBank/DDBJ databases">
        <title>Phytopthora megakarya and P. palmivora, two closely related causual agents of cacao black pod achieved similar genome size and gene model numbers by different mechanisms.</title>
        <authorList>
            <person name="Ali S."/>
            <person name="Shao J."/>
            <person name="Larry D.J."/>
            <person name="Kronmiller B."/>
            <person name="Shen D."/>
            <person name="Strem M.D."/>
            <person name="Melnick R.L."/>
            <person name="Guiltinan M.J."/>
            <person name="Tyler B.M."/>
            <person name="Meinhardt L.W."/>
            <person name="Bailey B.A."/>
        </authorList>
    </citation>
    <scope>NUCLEOTIDE SEQUENCE [LARGE SCALE GENOMIC DNA]</scope>
    <source>
        <strain evidence="2">zdho120</strain>
    </source>
</reference>
<dbReference type="Proteomes" id="UP000198211">
    <property type="component" value="Unassembled WGS sequence"/>
</dbReference>
<evidence type="ECO:0000313" key="1">
    <source>
        <dbReference type="EMBL" id="OWZ13591.1"/>
    </source>
</evidence>
<accession>A0A225W762</accession>
<gene>
    <name evidence="1" type="ORF">PHMEG_00013052</name>
</gene>
<proteinExistence type="predicted"/>
<dbReference type="EMBL" id="NBNE01001541">
    <property type="protein sequence ID" value="OWZ13591.1"/>
    <property type="molecule type" value="Genomic_DNA"/>
</dbReference>
<sequence>MKYATVKSTWDLSTREHMKRIKLLMYQWTIEGKASQQDVEDRIRFLEFKNWQEDRYQEEALHQRSYREVVEQVDNQRQRTMTSEQLRLRELCLQPVVPTTQLPKRTVDEAAAVAMILNHEIEVPCVPTFLTHSMTAGELVVFEDMFIALEYPVYANLQPG</sequence>
<name>A0A225W762_9STRA</name>
<evidence type="ECO:0000313" key="2">
    <source>
        <dbReference type="Proteomes" id="UP000198211"/>
    </source>
</evidence>
<keyword evidence="2" id="KW-1185">Reference proteome</keyword>
<dbReference type="OrthoDB" id="120896at2759"/>
<dbReference type="AlphaFoldDB" id="A0A225W762"/>